<dbReference type="Proteomes" id="UP001595891">
    <property type="component" value="Unassembled WGS sequence"/>
</dbReference>
<organism evidence="5 6">
    <name type="scientific">Sphaerisporangium corydalis</name>
    <dbReference type="NCBI Taxonomy" id="1441875"/>
    <lineage>
        <taxon>Bacteria</taxon>
        <taxon>Bacillati</taxon>
        <taxon>Actinomycetota</taxon>
        <taxon>Actinomycetes</taxon>
        <taxon>Streptosporangiales</taxon>
        <taxon>Streptosporangiaceae</taxon>
        <taxon>Sphaerisporangium</taxon>
    </lineage>
</organism>
<dbReference type="PRINTS" id="PR00038">
    <property type="entry name" value="HTHLUXR"/>
</dbReference>
<reference evidence="6" key="1">
    <citation type="journal article" date="2019" name="Int. J. Syst. Evol. Microbiol.">
        <title>The Global Catalogue of Microorganisms (GCM) 10K type strain sequencing project: providing services to taxonomists for standard genome sequencing and annotation.</title>
        <authorList>
            <consortium name="The Broad Institute Genomics Platform"/>
            <consortium name="The Broad Institute Genome Sequencing Center for Infectious Disease"/>
            <person name="Wu L."/>
            <person name="Ma J."/>
        </authorList>
    </citation>
    <scope>NUCLEOTIDE SEQUENCE [LARGE SCALE GENOMIC DNA]</scope>
    <source>
        <strain evidence="6">CCUG 49560</strain>
    </source>
</reference>
<dbReference type="Gene3D" id="1.10.10.10">
    <property type="entry name" value="Winged helix-like DNA-binding domain superfamily/Winged helix DNA-binding domain"/>
    <property type="match status" value="1"/>
</dbReference>
<dbReference type="RefSeq" id="WP_262846446.1">
    <property type="nucleotide sequence ID" value="NZ_JANZYP010000046.1"/>
</dbReference>
<evidence type="ECO:0000256" key="3">
    <source>
        <dbReference type="ARBA" id="ARBA00023163"/>
    </source>
</evidence>
<dbReference type="PROSITE" id="PS50043">
    <property type="entry name" value="HTH_LUXR_2"/>
    <property type="match status" value="1"/>
</dbReference>
<proteinExistence type="predicted"/>
<keyword evidence="2" id="KW-0238">DNA-binding</keyword>
<evidence type="ECO:0000259" key="4">
    <source>
        <dbReference type="PROSITE" id="PS50043"/>
    </source>
</evidence>
<evidence type="ECO:0000256" key="1">
    <source>
        <dbReference type="ARBA" id="ARBA00023015"/>
    </source>
</evidence>
<dbReference type="InterPro" id="IPR016032">
    <property type="entry name" value="Sig_transdc_resp-reg_C-effctor"/>
</dbReference>
<evidence type="ECO:0000256" key="2">
    <source>
        <dbReference type="ARBA" id="ARBA00023125"/>
    </source>
</evidence>
<dbReference type="Gene3D" id="1.25.40.10">
    <property type="entry name" value="Tetratricopeptide repeat domain"/>
    <property type="match status" value="1"/>
</dbReference>
<dbReference type="SUPFAM" id="SSF48452">
    <property type="entry name" value="TPR-like"/>
    <property type="match status" value="1"/>
</dbReference>
<dbReference type="Pfam" id="PF00196">
    <property type="entry name" value="GerE"/>
    <property type="match status" value="1"/>
</dbReference>
<sequence length="839" mass="88075">MPNPWPFAGRTEDLRTVRSAAGGVIVAGPPGVGKSRLVGHAVRDLDGVAWVRATRSAAEIPLGAFAHLLPPMPAGVNTLGWAADALKAPVLVVDDAHLLDPVSAALVHHVVTRRRTRVLATVRTTDAVPDAVVALWKDGLLHRLDLGPLSPAEAARLVEAALGGRVESTARRRLWQVSQGNALYLRELVLSGVLSDVGGLWLWQGSLTLTATLRETVEARLGVLAADERAALEFLAYGEPLGAGTLAALASPSAAESLEDRQLVTVRPDGNRLLVRLAHPLYGEVIRDRCGTLRARKVLRALAEAVEAAGARRREDVLRVAVWRLDGGVPGEPGPLAAACESARAVRDLELAERLGRAAVAAGGGPHARVGLARVLSCADRPLDAEEVFAEAWASDMGEHDRVECGVNRAVNLSMGLGRVAEARALLAETAAAVTSDESRRAVRVLDVVLDVSAGDLVAARSTVSELRAGPVTGRLAYGLVPAEAALLAAEGRPVECLAQVRTALDMLEGAPENLPSMTAAVTEAAVVATVLLGDLAGAEEHVATAQRLYGEFGTWNRAIALFNSRRAQIHRLRGRPAEAVAWCLDAAARLPEPSPDAGICFGELAHAYALLGDPAAEETLARGVAAVLPFAPYVSFPLEQAKVWILAGQGDIPGAIRTALGAVTHPCDEPFALHDVVRLGRPDLVADRLARLPIDGPLVALFARHAAATTPAGLEGVSAAFEDMGLILHAAEAAAQAGDLYERIGRARQAQGARSRAWTLARRCEGARTPALLTLAAPDLTPRQREIARLAASGLTNREIAARLVVSVRTVGNTLVAVYEKVGVSDRAALTGLLNLLG</sequence>
<dbReference type="InterPro" id="IPR000792">
    <property type="entry name" value="Tscrpt_reg_LuxR_C"/>
</dbReference>
<accession>A0ABV9EMU0</accession>
<keyword evidence="6" id="KW-1185">Reference proteome</keyword>
<evidence type="ECO:0000313" key="5">
    <source>
        <dbReference type="EMBL" id="MFC4589319.1"/>
    </source>
</evidence>
<dbReference type="InterPro" id="IPR027417">
    <property type="entry name" value="P-loop_NTPase"/>
</dbReference>
<comment type="caution">
    <text evidence="5">The sequence shown here is derived from an EMBL/GenBank/DDBJ whole genome shotgun (WGS) entry which is preliminary data.</text>
</comment>
<dbReference type="CDD" id="cd06170">
    <property type="entry name" value="LuxR_C_like"/>
    <property type="match status" value="1"/>
</dbReference>
<dbReference type="PANTHER" id="PTHR44688:SF16">
    <property type="entry name" value="DNA-BINDING TRANSCRIPTIONAL ACTIVATOR DEVR_DOSR"/>
    <property type="match status" value="1"/>
</dbReference>
<dbReference type="SUPFAM" id="SSF46894">
    <property type="entry name" value="C-terminal effector domain of the bipartite response regulators"/>
    <property type="match status" value="1"/>
</dbReference>
<keyword evidence="3" id="KW-0804">Transcription</keyword>
<dbReference type="SMART" id="SM00421">
    <property type="entry name" value="HTH_LUXR"/>
    <property type="match status" value="1"/>
</dbReference>
<name>A0ABV9EMU0_9ACTN</name>
<protein>
    <submittedName>
        <fullName evidence="5">LuxR C-terminal-related transcriptional regulator</fullName>
    </submittedName>
</protein>
<dbReference type="InterPro" id="IPR036388">
    <property type="entry name" value="WH-like_DNA-bd_sf"/>
</dbReference>
<keyword evidence="1" id="KW-0805">Transcription regulation</keyword>
<dbReference type="EMBL" id="JBHSFN010000015">
    <property type="protein sequence ID" value="MFC4589319.1"/>
    <property type="molecule type" value="Genomic_DNA"/>
</dbReference>
<evidence type="ECO:0000313" key="6">
    <source>
        <dbReference type="Proteomes" id="UP001595891"/>
    </source>
</evidence>
<feature type="domain" description="HTH luxR-type" evidence="4">
    <location>
        <begin position="774"/>
        <end position="839"/>
    </location>
</feature>
<dbReference type="PANTHER" id="PTHR44688">
    <property type="entry name" value="DNA-BINDING TRANSCRIPTIONAL ACTIVATOR DEVR_DOSR"/>
    <property type="match status" value="1"/>
</dbReference>
<gene>
    <name evidence="5" type="ORF">ACFO8L_24730</name>
</gene>
<dbReference type="SUPFAM" id="SSF52540">
    <property type="entry name" value="P-loop containing nucleoside triphosphate hydrolases"/>
    <property type="match status" value="1"/>
</dbReference>
<dbReference type="InterPro" id="IPR011990">
    <property type="entry name" value="TPR-like_helical_dom_sf"/>
</dbReference>